<keyword evidence="12" id="KW-1185">Reference proteome</keyword>
<comment type="subcellular location">
    <subcellularLocation>
        <location evidence="1 10">Periplasm</location>
    </subcellularLocation>
</comment>
<evidence type="ECO:0000256" key="7">
    <source>
        <dbReference type="ARBA" id="ARBA00022764"/>
    </source>
</evidence>
<comment type="similarity">
    <text evidence="2 10">Belongs to the LolA family.</text>
</comment>
<evidence type="ECO:0000256" key="9">
    <source>
        <dbReference type="ARBA" id="ARBA00023186"/>
    </source>
</evidence>
<dbReference type="EMBL" id="OZ026884">
    <property type="protein sequence ID" value="CAL1241259.1"/>
    <property type="molecule type" value="Genomic_DNA"/>
</dbReference>
<keyword evidence="9 10" id="KW-0143">Chaperone</keyword>
<evidence type="ECO:0000256" key="10">
    <source>
        <dbReference type="HAMAP-Rule" id="MF_00240"/>
    </source>
</evidence>
<evidence type="ECO:0000256" key="5">
    <source>
        <dbReference type="ARBA" id="ARBA00022448"/>
    </source>
</evidence>
<dbReference type="InterPro" id="IPR018323">
    <property type="entry name" value="OM_lipoprot_carrier_LolA_Pbac"/>
</dbReference>
<dbReference type="PANTHER" id="PTHR35869">
    <property type="entry name" value="OUTER-MEMBRANE LIPOPROTEIN CARRIER PROTEIN"/>
    <property type="match status" value="1"/>
</dbReference>
<organism evidence="11 12">
    <name type="scientific">Candidatus Methylocalor cossyra</name>
    <dbReference type="NCBI Taxonomy" id="3108543"/>
    <lineage>
        <taxon>Bacteria</taxon>
        <taxon>Pseudomonadati</taxon>
        <taxon>Pseudomonadota</taxon>
        <taxon>Gammaproteobacteria</taxon>
        <taxon>Methylococcales</taxon>
        <taxon>Methylococcaceae</taxon>
        <taxon>Candidatus Methylocalor</taxon>
    </lineage>
</organism>
<keyword evidence="7 10" id="KW-0574">Periplasm</keyword>
<dbReference type="NCBIfam" id="TIGR00547">
    <property type="entry name" value="lolA"/>
    <property type="match status" value="1"/>
</dbReference>
<keyword evidence="8 10" id="KW-0653">Protein transport</keyword>
<evidence type="ECO:0000256" key="3">
    <source>
        <dbReference type="ARBA" id="ARBA00011245"/>
    </source>
</evidence>
<protein>
    <recommendedName>
        <fullName evidence="4 10">Outer-membrane lipoprotein carrier protein</fullName>
    </recommendedName>
</protein>
<evidence type="ECO:0000313" key="12">
    <source>
        <dbReference type="Proteomes" id="UP001497493"/>
    </source>
</evidence>
<comment type="subunit">
    <text evidence="3 10">Monomer.</text>
</comment>
<keyword evidence="5 10" id="KW-0813">Transport</keyword>
<dbReference type="InterPro" id="IPR004564">
    <property type="entry name" value="OM_lipoprot_carrier_LolA-like"/>
</dbReference>
<evidence type="ECO:0000256" key="8">
    <source>
        <dbReference type="ARBA" id="ARBA00022927"/>
    </source>
</evidence>
<evidence type="ECO:0000256" key="4">
    <source>
        <dbReference type="ARBA" id="ARBA00014035"/>
    </source>
</evidence>
<keyword evidence="6" id="KW-0732">Signal</keyword>
<proteinExistence type="inferred from homology"/>
<evidence type="ECO:0000256" key="2">
    <source>
        <dbReference type="ARBA" id="ARBA00007615"/>
    </source>
</evidence>
<dbReference type="Proteomes" id="UP001497493">
    <property type="component" value="Chromosome"/>
</dbReference>
<dbReference type="HAMAP" id="MF_00240">
    <property type="entry name" value="LolA"/>
    <property type="match status" value="1"/>
</dbReference>
<keyword evidence="11" id="KW-0449">Lipoprotein</keyword>
<sequence>MVKTILVILSLLWLPGASLGDDSPLQRLRHFLARAQTLQADFTQVTVDDKGEPQKRSSGVFYLVRPGKFRWEYRQPYRQEIVASGGKVWFYDVDLEQVTAKRLHEAIGSTPALLLSGAVALETDFTIEQQAVDEGVYWIKLVPKAEDSGFRYLLLGLEGDTLAGMELNDNFGQLTRIYFSGVKTGVRLDPSLFAFQPPAGVDVFEEK</sequence>
<dbReference type="CDD" id="cd16325">
    <property type="entry name" value="LolA"/>
    <property type="match status" value="1"/>
</dbReference>
<dbReference type="Gene3D" id="2.50.20.10">
    <property type="entry name" value="Lipoprotein localisation LolA/LolB/LppX"/>
    <property type="match status" value="1"/>
</dbReference>
<evidence type="ECO:0000256" key="1">
    <source>
        <dbReference type="ARBA" id="ARBA00004418"/>
    </source>
</evidence>
<reference evidence="11 12" key="1">
    <citation type="submission" date="2024-04" db="EMBL/GenBank/DDBJ databases">
        <authorList>
            <person name="Cremers G."/>
        </authorList>
    </citation>
    <scope>NUCLEOTIDE SEQUENCE [LARGE SCALE GENOMIC DNA]</scope>
    <source>
        <strain evidence="11">MeCH1-AG</strain>
    </source>
</reference>
<accession>A0ABM9NKU9</accession>
<name>A0ABM9NKU9_9GAMM</name>
<evidence type="ECO:0000313" key="11">
    <source>
        <dbReference type="EMBL" id="CAL1241259.1"/>
    </source>
</evidence>
<gene>
    <name evidence="10 11" type="primary">lolA</name>
    <name evidence="11" type="ORF">MECH1_V1_2483</name>
</gene>
<dbReference type="InterPro" id="IPR029046">
    <property type="entry name" value="LolA/LolB/LppX"/>
</dbReference>
<dbReference type="SUPFAM" id="SSF89392">
    <property type="entry name" value="Prokaryotic lipoproteins and lipoprotein localization factors"/>
    <property type="match status" value="1"/>
</dbReference>
<dbReference type="PANTHER" id="PTHR35869:SF1">
    <property type="entry name" value="OUTER-MEMBRANE LIPOPROTEIN CARRIER PROTEIN"/>
    <property type="match status" value="1"/>
</dbReference>
<dbReference type="RefSeq" id="WP_348757789.1">
    <property type="nucleotide sequence ID" value="NZ_OZ026884.1"/>
</dbReference>
<evidence type="ECO:0000256" key="6">
    <source>
        <dbReference type="ARBA" id="ARBA00022729"/>
    </source>
</evidence>
<comment type="function">
    <text evidence="10">Participates in the translocation of lipoproteins from the inner membrane to the outer membrane. Only forms a complex with a lipoprotein if the residue after the N-terminal Cys is not an aspartate (The Asp acts as a targeting signal to indicate that the lipoprotein should stay in the inner membrane).</text>
</comment>
<dbReference type="Pfam" id="PF03548">
    <property type="entry name" value="LolA"/>
    <property type="match status" value="1"/>
</dbReference>